<evidence type="ECO:0000256" key="1">
    <source>
        <dbReference type="ARBA" id="ARBA00022737"/>
    </source>
</evidence>
<reference evidence="4 5" key="1">
    <citation type="submission" date="2023-08" db="EMBL/GenBank/DDBJ databases">
        <title>A Necator americanus chromosomal reference genome.</title>
        <authorList>
            <person name="Ilik V."/>
            <person name="Petrzelkova K.J."/>
            <person name="Pardy F."/>
            <person name="Fuh T."/>
            <person name="Niatou-Singa F.S."/>
            <person name="Gouil Q."/>
            <person name="Baker L."/>
            <person name="Ritchie M.E."/>
            <person name="Jex A.R."/>
            <person name="Gazzola D."/>
            <person name="Li H."/>
            <person name="Toshio Fujiwara R."/>
            <person name="Zhan B."/>
            <person name="Aroian R.V."/>
            <person name="Pafco B."/>
            <person name="Schwarz E.M."/>
        </authorList>
    </citation>
    <scope>NUCLEOTIDE SEQUENCE [LARGE SCALE GENOMIC DNA]</scope>
    <source>
        <strain evidence="4 5">Aroian</strain>
        <tissue evidence="4">Whole animal</tissue>
    </source>
</reference>
<evidence type="ECO:0000259" key="3">
    <source>
        <dbReference type="SMART" id="SM00322"/>
    </source>
</evidence>
<dbReference type="Pfam" id="PF00013">
    <property type="entry name" value="KH_1"/>
    <property type="match status" value="2"/>
</dbReference>
<feature type="domain" description="K Homology" evidence="3">
    <location>
        <begin position="2"/>
        <end position="74"/>
    </location>
</feature>
<protein>
    <recommendedName>
        <fullName evidence="3">K Homology domain-containing protein</fullName>
    </recommendedName>
</protein>
<feature type="domain" description="K Homology" evidence="3">
    <location>
        <begin position="79"/>
        <end position="148"/>
    </location>
</feature>
<dbReference type="PANTHER" id="PTHR10288">
    <property type="entry name" value="KH DOMAIN CONTAINING RNA BINDING PROTEIN"/>
    <property type="match status" value="1"/>
</dbReference>
<dbReference type="InterPro" id="IPR004088">
    <property type="entry name" value="KH_dom_type_1"/>
</dbReference>
<proteinExistence type="predicted"/>
<keyword evidence="1" id="KW-0677">Repeat</keyword>
<evidence type="ECO:0000313" key="4">
    <source>
        <dbReference type="EMBL" id="KAK6731586.1"/>
    </source>
</evidence>
<keyword evidence="5" id="KW-1185">Reference proteome</keyword>
<evidence type="ECO:0000256" key="2">
    <source>
        <dbReference type="PROSITE-ProRule" id="PRU00117"/>
    </source>
</evidence>
<comment type="caution">
    <text evidence="4">The sequence shown here is derived from an EMBL/GenBank/DDBJ whole genome shotgun (WGS) entry which is preliminary data.</text>
</comment>
<dbReference type="SUPFAM" id="SSF54791">
    <property type="entry name" value="Eukaryotic type KH-domain (KH-domain type I)"/>
    <property type="match status" value="2"/>
</dbReference>
<gene>
    <name evidence="4" type="primary">Necator_chrI.g3947</name>
    <name evidence="4" type="ORF">RB195_007818</name>
</gene>
<organism evidence="4 5">
    <name type="scientific">Necator americanus</name>
    <name type="common">Human hookworm</name>
    <dbReference type="NCBI Taxonomy" id="51031"/>
    <lineage>
        <taxon>Eukaryota</taxon>
        <taxon>Metazoa</taxon>
        <taxon>Ecdysozoa</taxon>
        <taxon>Nematoda</taxon>
        <taxon>Chromadorea</taxon>
        <taxon>Rhabditida</taxon>
        <taxon>Rhabditina</taxon>
        <taxon>Rhabditomorpha</taxon>
        <taxon>Strongyloidea</taxon>
        <taxon>Ancylostomatidae</taxon>
        <taxon>Bunostominae</taxon>
        <taxon>Necator</taxon>
    </lineage>
</organism>
<dbReference type="InterPro" id="IPR004087">
    <property type="entry name" value="KH_dom"/>
</dbReference>
<dbReference type="PROSITE" id="PS50084">
    <property type="entry name" value="KH_TYPE_1"/>
    <property type="match status" value="2"/>
</dbReference>
<dbReference type="Gene3D" id="3.30.1370.10">
    <property type="entry name" value="K Homology domain, type 1"/>
    <property type="match status" value="2"/>
</dbReference>
<dbReference type="InterPro" id="IPR036612">
    <property type="entry name" value="KH_dom_type_1_sf"/>
</dbReference>
<evidence type="ECO:0000313" key="5">
    <source>
        <dbReference type="Proteomes" id="UP001303046"/>
    </source>
</evidence>
<sequence>MAAIQSVMDITDLIDKRHIGMFIGKKGRNLKKIEKDTKVIMQIEKDEKEGVRVRLTGLPLAVEAARIEIHELLLQILRRSFCHSTKIPNQLVGPLIGKNGKNIEAIRNISGVKIDIGCNGDDGFTQLHIYGDYWNIVLAVNMMKERFDNFKSNLSVYERPDRKEFFEQLRDSLDDS</sequence>
<dbReference type="Proteomes" id="UP001303046">
    <property type="component" value="Unassembled WGS sequence"/>
</dbReference>
<dbReference type="EMBL" id="JAVFWL010000001">
    <property type="protein sequence ID" value="KAK6731586.1"/>
    <property type="molecule type" value="Genomic_DNA"/>
</dbReference>
<dbReference type="SMART" id="SM00322">
    <property type="entry name" value="KH"/>
    <property type="match status" value="2"/>
</dbReference>
<accession>A0ABR1BZ29</accession>
<keyword evidence="2" id="KW-0694">RNA-binding</keyword>
<name>A0ABR1BZ29_NECAM</name>